<dbReference type="InterPro" id="IPR006047">
    <property type="entry name" value="GH13_cat_dom"/>
</dbReference>
<dbReference type="Pfam" id="PF13860">
    <property type="entry name" value="FlgD_ig"/>
    <property type="match status" value="1"/>
</dbReference>
<dbReference type="SUPFAM" id="SSF51445">
    <property type="entry name" value="(Trans)glycosidases"/>
    <property type="match status" value="1"/>
</dbReference>
<reference evidence="4 5" key="1">
    <citation type="submission" date="2017-10" db="EMBL/GenBank/DDBJ databases">
        <title>Draft genome of Longibacter Salinarum.</title>
        <authorList>
            <person name="Goh K.M."/>
            <person name="Shamsir M.S."/>
            <person name="Lim S.W."/>
        </authorList>
    </citation>
    <scope>NUCLEOTIDE SEQUENCE [LARGE SCALE GENOMIC DNA]</scope>
    <source>
        <strain evidence="4 5">KCTC 52045</strain>
    </source>
</reference>
<dbReference type="GO" id="GO:0005975">
    <property type="term" value="P:carbohydrate metabolic process"/>
    <property type="evidence" value="ECO:0007669"/>
    <property type="project" value="InterPro"/>
</dbReference>
<dbReference type="InterPro" id="IPR025965">
    <property type="entry name" value="FlgD/Vpr_Ig-like"/>
</dbReference>
<dbReference type="EMBL" id="PDEQ01000004">
    <property type="protein sequence ID" value="PEN13434.1"/>
    <property type="molecule type" value="Genomic_DNA"/>
</dbReference>
<evidence type="ECO:0000256" key="1">
    <source>
        <dbReference type="ARBA" id="ARBA00008061"/>
    </source>
</evidence>
<dbReference type="RefSeq" id="WP_098075354.1">
    <property type="nucleotide sequence ID" value="NZ_PDEQ01000004.1"/>
</dbReference>
<keyword evidence="2" id="KW-0732">Signal</keyword>
<name>A0A2A8CXV7_9BACT</name>
<organism evidence="4 5">
    <name type="scientific">Longibacter salinarum</name>
    <dbReference type="NCBI Taxonomy" id="1850348"/>
    <lineage>
        <taxon>Bacteria</taxon>
        <taxon>Pseudomonadati</taxon>
        <taxon>Rhodothermota</taxon>
        <taxon>Rhodothermia</taxon>
        <taxon>Rhodothermales</taxon>
        <taxon>Salisaetaceae</taxon>
        <taxon>Longibacter</taxon>
    </lineage>
</organism>
<dbReference type="SUPFAM" id="SSF81296">
    <property type="entry name" value="E set domains"/>
    <property type="match status" value="1"/>
</dbReference>
<dbReference type="NCBIfam" id="TIGR04183">
    <property type="entry name" value="Por_Secre_tail"/>
    <property type="match status" value="1"/>
</dbReference>
<dbReference type="Gene3D" id="2.60.40.10">
    <property type="entry name" value="Immunoglobulins"/>
    <property type="match status" value="2"/>
</dbReference>
<accession>A0A2A8CXV7</accession>
<dbReference type="SUPFAM" id="SSF49265">
    <property type="entry name" value="Fibronectin type III"/>
    <property type="match status" value="1"/>
</dbReference>
<evidence type="ECO:0000313" key="5">
    <source>
        <dbReference type="Proteomes" id="UP000220102"/>
    </source>
</evidence>
<dbReference type="InterPro" id="IPR014756">
    <property type="entry name" value="Ig_E-set"/>
</dbReference>
<evidence type="ECO:0000256" key="2">
    <source>
        <dbReference type="SAM" id="SignalP"/>
    </source>
</evidence>
<evidence type="ECO:0000259" key="3">
    <source>
        <dbReference type="PROSITE" id="PS50853"/>
    </source>
</evidence>
<gene>
    <name evidence="4" type="ORF">CRI94_08925</name>
</gene>
<sequence length="1456" mass="159841">MHRSLRLSIWVVLAWAIVFMPGTVAAQSSSPAVETDPSVPSSGAVTVYFNAEEGNAALEDYTGDIYAHTGVFTSSSPSSWTCVKNYWPTEGQFSTLREDTKLSPVNGDPNRYSLDISDIRSYYNDGEGPACNLGSDDEITSMNFVFRDASGDVVGRASNGDDIFVQLANAGQPIDVNVVQPVTSQLDPFVTDQDQTVSIEAAAALGDGATLTDITLSVDGSQIESTTSTTLTYDYALDTPGRYDFEVVATGQDSTGASVTSTKSFYMVRVAPVTEQAVPAGMEDGINYTSSSSAVLVLQAPAAQYVHVIGDETDWEVDPSLQMNREVNTASTGQDSIRYWIELPGLTSGKEYGFQYLVNGELRIPDPFSEKVLTPNDQYIDSSTYPNLKAYPTGQTEQLVSVLETGQPTFNFSSFDRPKQKDLVVYELLIRDFIENHDYQTMQDTLGYLKNLGINAIELMPVSEFDGNQSWGYNPSMHFAADKYYGPREELKRFTDLAHQNGIAVILDVVYNHATGQSPLIRLANEGTFGPPTPDNPWANPSARHPFNVFNDMNHESVFTQYWLDRMNEYWLTEYNVDGFRFDLSKGFTQGPDPDGYSDVGAWSSRDPERIALLQRMADQIWSVDNRAYIILEHFADTSEEKELAEYRIGEGLPGMMLWNNVHGGYNEASMGYATSSSFNNSYYKNRGISVPNYVSYMESHDEQWMMYNNIAFGNSSSDGSYDVTKLETALNRQKLVGAFFFTLPGPRMIWQFGELGYGYGDSGEQCLQSGAGNCPSSAPGRTGEKPIRWDYFDPDQSPNRVKLHDAWSAMINLRQQHEVFRATDTDVTIEGNNTPGRRIQLLHPTMNVVIVGNVGVTPQVVQGNFPSNGDWYDFFSGETINIDDGEAADGIPLAPGQFHIFTSQPVQTPKSGLVPFDVAAPAPDVPEKLTATEDNAAGEVNLTWSASTSVDVTGYRIYRGTTSAFDTTGASIGTVGVNTTSYTDASAMSGQSYVYYVVATDNDGQSSPLSNEATALLYPNELTVDVTRSFGSGSNQQDYRLIALPGDASTSLASTFDGSAGEDWQAYWDNGTSQDFLKKFDSSSTFDFTAGRGFWAIAPQSWSVQADVPTVSLRSRPDETFITIPVHPGWNIISNPLDKGIDWSAVQAANDVSQPLWRFDGSFRRTSVFASALDGEAFYYNNTKGANILELPYSSTNSTNSVASTKRGRDLTRLTATLAAGPAKGVDTRIEMGVSSSAANRVGDEDIIAPPQQFETISLQIDAGDATVSSRQRMLKRSVRTDDAEGHAFEATLFSEPHTPVTLRLENLPGGKEARLINRVTGESIDLRTKPTTEFIPKQASTSLTLLIGSTSFVESEEERLVPDELTFWPNYPNPFRGSTTLEYTLPKDAYVTLEVYDILGRRVETLVDKRQRSGLHTLQWDGTGASGRPLASGIYFGRITVDGQTATRKMTIVR</sequence>
<feature type="signal peptide" evidence="2">
    <location>
        <begin position="1"/>
        <end position="26"/>
    </location>
</feature>
<dbReference type="InterPro" id="IPR017853">
    <property type="entry name" value="GH"/>
</dbReference>
<feature type="domain" description="Fibronectin type-III" evidence="3">
    <location>
        <begin position="926"/>
        <end position="1021"/>
    </location>
</feature>
<dbReference type="PANTHER" id="PTHR43002">
    <property type="entry name" value="GLYCOGEN DEBRANCHING ENZYME"/>
    <property type="match status" value="1"/>
</dbReference>
<dbReference type="InterPro" id="IPR003961">
    <property type="entry name" value="FN3_dom"/>
</dbReference>
<dbReference type="InterPro" id="IPR036116">
    <property type="entry name" value="FN3_sf"/>
</dbReference>
<evidence type="ECO:0000313" key="4">
    <source>
        <dbReference type="EMBL" id="PEN13434.1"/>
    </source>
</evidence>
<dbReference type="Pfam" id="PF00128">
    <property type="entry name" value="Alpha-amylase"/>
    <property type="match status" value="2"/>
</dbReference>
<dbReference type="CDD" id="cd11350">
    <property type="entry name" value="AmyAc_4"/>
    <property type="match status" value="1"/>
</dbReference>
<keyword evidence="5" id="KW-1185">Reference proteome</keyword>
<dbReference type="InterPro" id="IPR026444">
    <property type="entry name" value="Secre_tail"/>
</dbReference>
<dbReference type="PROSITE" id="PS50853">
    <property type="entry name" value="FN3"/>
    <property type="match status" value="1"/>
</dbReference>
<proteinExistence type="inferred from homology"/>
<dbReference type="OrthoDB" id="9761875at2"/>
<dbReference type="SMART" id="SM00642">
    <property type="entry name" value="Aamy"/>
    <property type="match status" value="1"/>
</dbReference>
<dbReference type="InterPro" id="IPR013783">
    <property type="entry name" value="Ig-like_fold"/>
</dbReference>
<dbReference type="Gene3D" id="2.60.40.4070">
    <property type="match status" value="1"/>
</dbReference>
<dbReference type="Gene3D" id="3.20.20.80">
    <property type="entry name" value="Glycosidases"/>
    <property type="match status" value="1"/>
</dbReference>
<comment type="similarity">
    <text evidence="1">Belongs to the glycosyl hydrolase 13 family.</text>
</comment>
<dbReference type="SMART" id="SM00060">
    <property type="entry name" value="FN3"/>
    <property type="match status" value="1"/>
</dbReference>
<comment type="caution">
    <text evidence="4">The sequence shown here is derived from an EMBL/GenBank/DDBJ whole genome shotgun (WGS) entry which is preliminary data.</text>
</comment>
<dbReference type="CDD" id="cd00063">
    <property type="entry name" value="FN3"/>
    <property type="match status" value="1"/>
</dbReference>
<feature type="chain" id="PRO_5012156685" description="Fibronectin type-III domain-containing protein" evidence="2">
    <location>
        <begin position="27"/>
        <end position="1456"/>
    </location>
</feature>
<dbReference type="Proteomes" id="UP000220102">
    <property type="component" value="Unassembled WGS sequence"/>
</dbReference>
<protein>
    <recommendedName>
        <fullName evidence="3">Fibronectin type-III domain-containing protein</fullName>
    </recommendedName>
</protein>